<reference evidence="5 6" key="1">
    <citation type="submission" date="2019-01" db="EMBL/GenBank/DDBJ databases">
        <title>Draft genomes of a novel of Aminipila strains.</title>
        <authorList>
            <person name="Ma S."/>
        </authorList>
    </citation>
    <scope>NUCLEOTIDE SEQUENCE [LARGE SCALE GENOMIC DNA]</scope>
    <source>
        <strain evidence="6">JN-39</strain>
    </source>
</reference>
<feature type="domain" description="SLH" evidence="4">
    <location>
        <begin position="28"/>
        <end position="91"/>
    </location>
</feature>
<feature type="domain" description="SLH" evidence="4">
    <location>
        <begin position="156"/>
        <end position="219"/>
    </location>
</feature>
<accession>A0A410PXX6</accession>
<evidence type="ECO:0000259" key="4">
    <source>
        <dbReference type="PROSITE" id="PS51272"/>
    </source>
</evidence>
<feature type="chain" id="PRO_5019113586" evidence="3">
    <location>
        <begin position="29"/>
        <end position="1401"/>
    </location>
</feature>
<dbReference type="InterPro" id="IPR035986">
    <property type="entry name" value="PKD_dom_sf"/>
</dbReference>
<dbReference type="InterPro" id="IPR022409">
    <property type="entry name" value="PKD/Chitinase_dom"/>
</dbReference>
<dbReference type="PANTHER" id="PTHR43308:SF5">
    <property type="entry name" value="S-LAYER PROTEIN _ PEPTIDOGLYCAN ENDO-BETA-N-ACETYLGLUCOSAMINIDASE"/>
    <property type="match status" value="1"/>
</dbReference>
<keyword evidence="3" id="KW-0732">Signal</keyword>
<dbReference type="PANTHER" id="PTHR43308">
    <property type="entry name" value="OUTER MEMBRANE PROTEIN ALPHA-RELATED"/>
    <property type="match status" value="1"/>
</dbReference>
<dbReference type="InterPro" id="IPR001119">
    <property type="entry name" value="SLH_dom"/>
</dbReference>
<dbReference type="KEGG" id="amij:EQM06_11255"/>
<feature type="region of interest" description="Disordered" evidence="2">
    <location>
        <begin position="210"/>
        <end position="254"/>
    </location>
</feature>
<dbReference type="SMART" id="SM00089">
    <property type="entry name" value="PKD"/>
    <property type="match status" value="3"/>
</dbReference>
<feature type="compositionally biased region" description="Basic and acidic residues" evidence="2">
    <location>
        <begin position="210"/>
        <end position="221"/>
    </location>
</feature>
<protein>
    <submittedName>
        <fullName evidence="5">S-layer homology domain-containing protein</fullName>
    </submittedName>
</protein>
<dbReference type="InterPro" id="IPR051465">
    <property type="entry name" value="Cell_Envelope_Struct_Comp"/>
</dbReference>
<dbReference type="Proteomes" id="UP000287601">
    <property type="component" value="Chromosome"/>
</dbReference>
<name>A0A410PXX6_9FIRM</name>
<evidence type="ECO:0000313" key="5">
    <source>
        <dbReference type="EMBL" id="QAT43754.1"/>
    </source>
</evidence>
<feature type="signal peptide" evidence="3">
    <location>
        <begin position="1"/>
        <end position="28"/>
    </location>
</feature>
<evidence type="ECO:0000256" key="3">
    <source>
        <dbReference type="SAM" id="SignalP"/>
    </source>
</evidence>
<evidence type="ECO:0000256" key="2">
    <source>
        <dbReference type="SAM" id="MobiDB-lite"/>
    </source>
</evidence>
<keyword evidence="6" id="KW-1185">Reference proteome</keyword>
<keyword evidence="1" id="KW-0677">Repeat</keyword>
<dbReference type="Pfam" id="PF00395">
    <property type="entry name" value="SLH"/>
    <property type="match status" value="3"/>
</dbReference>
<dbReference type="OrthoDB" id="174569at2"/>
<evidence type="ECO:0000256" key="1">
    <source>
        <dbReference type="ARBA" id="ARBA00022737"/>
    </source>
</evidence>
<dbReference type="SUPFAM" id="SSF49299">
    <property type="entry name" value="PKD domain"/>
    <property type="match status" value="2"/>
</dbReference>
<gene>
    <name evidence="5" type="ORF">EQM06_11255</name>
</gene>
<proteinExistence type="predicted"/>
<feature type="domain" description="SLH" evidence="4">
    <location>
        <begin position="92"/>
        <end position="154"/>
    </location>
</feature>
<dbReference type="PROSITE" id="PS51272">
    <property type="entry name" value="SLH"/>
    <property type="match status" value="3"/>
</dbReference>
<dbReference type="EMBL" id="CP035281">
    <property type="protein sequence ID" value="QAT43754.1"/>
    <property type="molecule type" value="Genomic_DNA"/>
</dbReference>
<dbReference type="RefSeq" id="WP_018214023.1">
    <property type="nucleotide sequence ID" value="NZ_CP035281.1"/>
</dbReference>
<evidence type="ECO:0000313" key="6">
    <source>
        <dbReference type="Proteomes" id="UP000287601"/>
    </source>
</evidence>
<organism evidence="5 6">
    <name type="scientific">Aminipila luticellarii</name>
    <dbReference type="NCBI Taxonomy" id="2507160"/>
    <lineage>
        <taxon>Bacteria</taxon>
        <taxon>Bacillati</taxon>
        <taxon>Bacillota</taxon>
        <taxon>Clostridia</taxon>
        <taxon>Peptostreptococcales</taxon>
        <taxon>Anaerovoracaceae</taxon>
        <taxon>Aminipila</taxon>
    </lineage>
</organism>
<feature type="compositionally biased region" description="Gly residues" evidence="2">
    <location>
        <begin position="237"/>
        <end position="252"/>
    </location>
</feature>
<sequence>MNKKMKRPLCLALTVCLVLSLLAGSAYAVNRYFEDAKGHWAEEAIQILTEKGVISGYPDGLAHPDEIITRGEFAALVARTMELPEPEESEVTLRFTDIAGHWSEQDVEALIIAGIIQKDDFGTKFLPDQPITRMEMIRMLVRAIGKGEHDASCSCVTGFSDDDTLSESDKSSICTGKEYGIVDGYPDGTVKPDGKATRAEAFEMLVDTEKAKEKIKKEEPPKPTVPTKPEDKPSDGNSGGGSSGGSSSGGGSSYVPAPQFSFTLPKTAYTADEIEIKPESRYVSDLTWSALKNDLPAELSELTDGTLDHNGGKVKFMQTGSITLIATAKNSRGVTVTHEQTISIYPVVTAAFALPETTHTDKSVAVKLMTENLGTNAVVWSLEKDGTAVDIETALTGTLDSTGGTVLFKEKGVYKLTASITDELGKVITAQDSITVYPVAEVKLTLPTVSHTDKTVALKTETKETDGLTVAYTLTRNGEPAETDTWIEGNPADGSIRFKEKGVYALTASVTDDTGRVFSDTAHITVYPVGSAGFYLPEIFHTDSTVMVEAVFGEIGSHTANWTLLRDGKEVSLTDAVEGTLGNSGGELKFHAKGSYVLKAEFTDDGGRTYRYEQGFKVYPVPAVSYSLPEYVHTDTDIAVKTETTDLDGLTVEWLVDNTYGFQDWPTYVDGTLTNGGGTIRFKRAGVYELAARVTDETGRVFLYESHDKCEVLPVLTIGFELPEFAYTDTAIDLRTHGNNQVLPVEWSVSKDGKSIPLSEAFDGSLTPQGGKITFKGDGEYVLTAAMTDYLKRRYSHSENIRIHPVVQYAFTMPQAVHYGTEFEVAAKDVRHLGSYSVVWTLQKDGNPSQYQGTLGNDGGKIAIHDTGTFTLTASITDSEARVTTHSERITVTNTAPNVPVVEAVPTRTAKAGKFLVNITASATDPDGDAVTLEYADTAADSYYAPGTHTIKVRAKDIAGAYSAWTEKTFTVTNAAPTVILTAEPTRTAKDGKFLVNISAKAADTDGDATTLEWDNKAADGYYAPGTHTVKVRAKDIAGAYSPWTEKTFTVTNAAPTVTLTVEPTRTVKDGKFLVNISAKAADADGDTTMLEWDNKAADNYYAPGTHTVKVRAKDIAGAYSPWTEKTFTITSSAPTVTLTATPTRTAQSGKFLVNISATASDSDGDPTTLEWDNKAADGYYAVGTHTVRVRAKDATGLYSDWVSKTFTVANSAPTAPMITRTPNGNSVAPGTPVTITAASSDPDGDPVTLIWEGRNAETQTYPRGKNVVRVKAVDSAGAESPWAAIVFFVADSNGGGGMTLTGPDSVIMENGIEGATITEYTFTVPPVSGHSGSDFGRVRGYNKLTGQWDQLDYGTTSNGITFTRTLGAGVYTQLEFYYYTNHSCMYNKSNITYSVTYHFE</sequence>